<sequence length="135" mass="14823">MPPKTIVKQEKGKAVDLGGDGKFTSHAETTLDAESLDTFRQDFRIPDGIELVLPAEGEDPEHRSLISKMAFPADAPELRPPRDRMRGSSSGRGRLVRCSRSEEALLGEEQHQASRVVLLLAEAESANIHEHLVEG</sequence>
<protein>
    <submittedName>
        <fullName evidence="2">Uncharacterized protein</fullName>
    </submittedName>
</protein>
<feature type="compositionally biased region" description="Low complexity" evidence="1">
    <location>
        <begin position="87"/>
        <end position="96"/>
    </location>
</feature>
<dbReference type="EMBL" id="CACVBM020001606">
    <property type="protein sequence ID" value="CAA7055091.1"/>
    <property type="molecule type" value="Genomic_DNA"/>
</dbReference>
<feature type="region of interest" description="Disordered" evidence="1">
    <location>
        <begin position="72"/>
        <end position="96"/>
    </location>
</feature>
<evidence type="ECO:0000256" key="1">
    <source>
        <dbReference type="SAM" id="MobiDB-lite"/>
    </source>
</evidence>
<accession>A0A6D2L555</accession>
<reference evidence="2" key="1">
    <citation type="submission" date="2020-01" db="EMBL/GenBank/DDBJ databases">
        <authorList>
            <person name="Mishra B."/>
        </authorList>
    </citation>
    <scope>NUCLEOTIDE SEQUENCE [LARGE SCALE GENOMIC DNA]</scope>
</reference>
<evidence type="ECO:0000313" key="3">
    <source>
        <dbReference type="Proteomes" id="UP000467841"/>
    </source>
</evidence>
<dbReference type="Proteomes" id="UP000467841">
    <property type="component" value="Unassembled WGS sequence"/>
</dbReference>
<gene>
    <name evidence="2" type="ORF">MERR_LOCUS42327</name>
</gene>
<evidence type="ECO:0000313" key="2">
    <source>
        <dbReference type="EMBL" id="CAA7055091.1"/>
    </source>
</evidence>
<name>A0A6D2L555_9BRAS</name>
<proteinExistence type="predicted"/>
<comment type="caution">
    <text evidence="2">The sequence shown here is derived from an EMBL/GenBank/DDBJ whole genome shotgun (WGS) entry which is preliminary data.</text>
</comment>
<organism evidence="2 3">
    <name type="scientific">Microthlaspi erraticum</name>
    <dbReference type="NCBI Taxonomy" id="1685480"/>
    <lineage>
        <taxon>Eukaryota</taxon>
        <taxon>Viridiplantae</taxon>
        <taxon>Streptophyta</taxon>
        <taxon>Embryophyta</taxon>
        <taxon>Tracheophyta</taxon>
        <taxon>Spermatophyta</taxon>
        <taxon>Magnoliopsida</taxon>
        <taxon>eudicotyledons</taxon>
        <taxon>Gunneridae</taxon>
        <taxon>Pentapetalae</taxon>
        <taxon>rosids</taxon>
        <taxon>malvids</taxon>
        <taxon>Brassicales</taxon>
        <taxon>Brassicaceae</taxon>
        <taxon>Coluteocarpeae</taxon>
        <taxon>Microthlaspi</taxon>
    </lineage>
</organism>
<keyword evidence="3" id="KW-1185">Reference proteome</keyword>
<dbReference type="AlphaFoldDB" id="A0A6D2L555"/>
<feature type="compositionally biased region" description="Basic and acidic residues" evidence="1">
    <location>
        <begin position="76"/>
        <end position="86"/>
    </location>
</feature>
<feature type="region of interest" description="Disordered" evidence="1">
    <location>
        <begin position="1"/>
        <end position="20"/>
    </location>
</feature>